<feature type="compositionally biased region" description="Low complexity" evidence="1">
    <location>
        <begin position="69"/>
        <end position="84"/>
    </location>
</feature>
<accession>A0A1R2BBN1</accession>
<keyword evidence="3" id="KW-1185">Reference proteome</keyword>
<dbReference type="EMBL" id="MPUH01000767">
    <property type="protein sequence ID" value="OMJ74201.1"/>
    <property type="molecule type" value="Genomic_DNA"/>
</dbReference>
<evidence type="ECO:0000313" key="3">
    <source>
        <dbReference type="Proteomes" id="UP000187209"/>
    </source>
</evidence>
<proteinExistence type="predicted"/>
<dbReference type="AlphaFoldDB" id="A0A1R2BBN1"/>
<dbReference type="Proteomes" id="UP000187209">
    <property type="component" value="Unassembled WGS sequence"/>
</dbReference>
<evidence type="ECO:0000256" key="1">
    <source>
        <dbReference type="SAM" id="MobiDB-lite"/>
    </source>
</evidence>
<protein>
    <submittedName>
        <fullName evidence="2">Uncharacterized protein</fullName>
    </submittedName>
</protein>
<organism evidence="2 3">
    <name type="scientific">Stentor coeruleus</name>
    <dbReference type="NCBI Taxonomy" id="5963"/>
    <lineage>
        <taxon>Eukaryota</taxon>
        <taxon>Sar</taxon>
        <taxon>Alveolata</taxon>
        <taxon>Ciliophora</taxon>
        <taxon>Postciliodesmatophora</taxon>
        <taxon>Heterotrichea</taxon>
        <taxon>Heterotrichida</taxon>
        <taxon>Stentoridae</taxon>
        <taxon>Stentor</taxon>
    </lineage>
</organism>
<reference evidence="2 3" key="1">
    <citation type="submission" date="2016-11" db="EMBL/GenBank/DDBJ databases">
        <title>The macronuclear genome of Stentor coeruleus: a giant cell with tiny introns.</title>
        <authorList>
            <person name="Slabodnick M."/>
            <person name="Ruby J.G."/>
            <person name="Reiff S.B."/>
            <person name="Swart E.C."/>
            <person name="Gosai S."/>
            <person name="Prabakaran S."/>
            <person name="Witkowska E."/>
            <person name="Larue G.E."/>
            <person name="Fisher S."/>
            <person name="Freeman R.M."/>
            <person name="Gunawardena J."/>
            <person name="Chu W."/>
            <person name="Stover N.A."/>
            <person name="Gregory B.D."/>
            <person name="Nowacki M."/>
            <person name="Derisi J."/>
            <person name="Roy S.W."/>
            <person name="Marshall W.F."/>
            <person name="Sood P."/>
        </authorList>
    </citation>
    <scope>NUCLEOTIDE SEQUENCE [LARGE SCALE GENOMIC DNA]</scope>
    <source>
        <strain evidence="2">WM001</strain>
    </source>
</reference>
<sequence>MTEAGIIELLSNVSEDVLCDSVGSIPIFDADLSAWKSINTTCSNAFKLTQEPVRIRIRTVEICRPLTRNSSSTFSSSNNSRSSSPCTKNLRKMKTIGSNTKKVVCFTMSHDFPETLESSIETLPQKSIRIYKPNGPRRKRKPIKVFRLPKVIQGSNDE</sequence>
<feature type="region of interest" description="Disordered" evidence="1">
    <location>
        <begin position="69"/>
        <end position="92"/>
    </location>
</feature>
<name>A0A1R2BBN1_9CILI</name>
<gene>
    <name evidence="2" type="ORF">SteCoe_26926</name>
</gene>
<evidence type="ECO:0000313" key="2">
    <source>
        <dbReference type="EMBL" id="OMJ74201.1"/>
    </source>
</evidence>
<comment type="caution">
    <text evidence="2">The sequence shown here is derived from an EMBL/GenBank/DDBJ whole genome shotgun (WGS) entry which is preliminary data.</text>
</comment>